<dbReference type="SUPFAM" id="SSF46785">
    <property type="entry name" value="Winged helix' DNA-binding domain"/>
    <property type="match status" value="1"/>
</dbReference>
<dbReference type="Proteomes" id="UP001231362">
    <property type="component" value="Unassembled WGS sequence"/>
</dbReference>
<dbReference type="InterPro" id="IPR036388">
    <property type="entry name" value="WH-like_DNA-bd_sf"/>
</dbReference>
<dbReference type="EMBL" id="JAUSTU010000004">
    <property type="protein sequence ID" value="MDQ0154854.1"/>
    <property type="molecule type" value="Genomic_DNA"/>
</dbReference>
<proteinExistence type="predicted"/>
<dbReference type="SMART" id="SM00347">
    <property type="entry name" value="HTH_MARR"/>
    <property type="match status" value="1"/>
</dbReference>
<dbReference type="Gene3D" id="1.10.10.10">
    <property type="entry name" value="Winged helix-like DNA-binding domain superfamily/Winged helix DNA-binding domain"/>
    <property type="match status" value="1"/>
</dbReference>
<dbReference type="CDD" id="cd00090">
    <property type="entry name" value="HTH_ARSR"/>
    <property type="match status" value="1"/>
</dbReference>
<name>A0ABT9V1M5_9BACL</name>
<evidence type="ECO:0000313" key="4">
    <source>
        <dbReference type="Proteomes" id="UP001231362"/>
    </source>
</evidence>
<dbReference type="RefSeq" id="WP_307149438.1">
    <property type="nucleotide sequence ID" value="NZ_JAUSTU010000004.1"/>
</dbReference>
<dbReference type="PROSITE" id="PS50995">
    <property type="entry name" value="HTH_MARR_2"/>
    <property type="match status" value="1"/>
</dbReference>
<evidence type="ECO:0000259" key="2">
    <source>
        <dbReference type="PROSITE" id="PS50995"/>
    </source>
</evidence>
<dbReference type="PANTHER" id="PTHR33164">
    <property type="entry name" value="TRANSCRIPTIONAL REGULATOR, MARR FAMILY"/>
    <property type="match status" value="1"/>
</dbReference>
<evidence type="ECO:0000313" key="3">
    <source>
        <dbReference type="EMBL" id="MDQ0154854.1"/>
    </source>
</evidence>
<keyword evidence="4" id="KW-1185">Reference proteome</keyword>
<comment type="caution">
    <text evidence="3">The sequence shown here is derived from an EMBL/GenBank/DDBJ whole genome shotgun (WGS) entry which is preliminary data.</text>
</comment>
<dbReference type="InterPro" id="IPR036390">
    <property type="entry name" value="WH_DNA-bd_sf"/>
</dbReference>
<protein>
    <submittedName>
        <fullName evidence="3">DNA-binding MarR family transcriptional regulator</fullName>
    </submittedName>
</protein>
<evidence type="ECO:0000256" key="1">
    <source>
        <dbReference type="ARBA" id="ARBA00023125"/>
    </source>
</evidence>
<sequence>MMEESIAKIKKFNRFYLNVVGLYAQYTDGSPYSMSEAMILFEIDQRGGCTASELSEFFDFDKGYISRIINKLNEKHLIRRVSSNEDKRKKYLHITELGEKVLKELANNASNNVRRMIGKLKPEEIDSLIKAMEEIESILTQSKRGKS</sequence>
<dbReference type="PANTHER" id="PTHR33164:SF43">
    <property type="entry name" value="HTH-TYPE TRANSCRIPTIONAL REPRESSOR YETL"/>
    <property type="match status" value="1"/>
</dbReference>
<reference evidence="3 4" key="1">
    <citation type="submission" date="2023-07" db="EMBL/GenBank/DDBJ databases">
        <title>Genomic Encyclopedia of Type Strains, Phase IV (KMG-IV): sequencing the most valuable type-strain genomes for metagenomic binning, comparative biology and taxonomic classification.</title>
        <authorList>
            <person name="Goeker M."/>
        </authorList>
    </citation>
    <scope>NUCLEOTIDE SEQUENCE [LARGE SCALE GENOMIC DNA]</scope>
    <source>
        <strain evidence="3 4">DSM 23948</strain>
    </source>
</reference>
<dbReference type="InterPro" id="IPR039422">
    <property type="entry name" value="MarR/SlyA-like"/>
</dbReference>
<gene>
    <name evidence="3" type="ORF">J2S07_001158</name>
</gene>
<dbReference type="Pfam" id="PF01047">
    <property type="entry name" value="MarR"/>
    <property type="match status" value="1"/>
</dbReference>
<dbReference type="PRINTS" id="PR00598">
    <property type="entry name" value="HTHMARR"/>
</dbReference>
<dbReference type="InterPro" id="IPR011991">
    <property type="entry name" value="ArsR-like_HTH"/>
</dbReference>
<keyword evidence="1 3" id="KW-0238">DNA-binding</keyword>
<dbReference type="InterPro" id="IPR000835">
    <property type="entry name" value="HTH_MarR-typ"/>
</dbReference>
<accession>A0ABT9V1M5</accession>
<feature type="domain" description="HTH marR-type" evidence="2">
    <location>
        <begin position="1"/>
        <end position="137"/>
    </location>
</feature>
<dbReference type="GO" id="GO:0003677">
    <property type="term" value="F:DNA binding"/>
    <property type="evidence" value="ECO:0007669"/>
    <property type="project" value="UniProtKB-KW"/>
</dbReference>
<organism evidence="3 4">
    <name type="scientific">Anoxybacillus andreesenii</name>
    <dbReference type="NCBI Taxonomy" id="1325932"/>
    <lineage>
        <taxon>Bacteria</taxon>
        <taxon>Bacillati</taxon>
        <taxon>Bacillota</taxon>
        <taxon>Bacilli</taxon>
        <taxon>Bacillales</taxon>
        <taxon>Anoxybacillaceae</taxon>
        <taxon>Anoxybacillus</taxon>
    </lineage>
</organism>